<dbReference type="PROSITE" id="PS51257">
    <property type="entry name" value="PROKAR_LIPOPROTEIN"/>
    <property type="match status" value="1"/>
</dbReference>
<evidence type="ECO:0000256" key="1">
    <source>
        <dbReference type="SAM" id="Phobius"/>
    </source>
</evidence>
<keyword evidence="1" id="KW-1133">Transmembrane helix</keyword>
<proteinExistence type="predicted"/>
<dbReference type="AlphaFoldDB" id="A0AAD6RQY6"/>
<reference evidence="2 3" key="1">
    <citation type="journal article" date="2023" name="Mol. Ecol. Resour.">
        <title>Chromosome-level genome assembly of a triploid poplar Populus alba 'Berolinensis'.</title>
        <authorList>
            <person name="Chen S."/>
            <person name="Yu Y."/>
            <person name="Wang X."/>
            <person name="Wang S."/>
            <person name="Zhang T."/>
            <person name="Zhou Y."/>
            <person name="He R."/>
            <person name="Meng N."/>
            <person name="Wang Y."/>
            <person name="Liu W."/>
            <person name="Liu Z."/>
            <person name="Liu J."/>
            <person name="Guo Q."/>
            <person name="Huang H."/>
            <person name="Sederoff R.R."/>
            <person name="Wang G."/>
            <person name="Qu G."/>
            <person name="Chen S."/>
        </authorList>
    </citation>
    <scope>NUCLEOTIDE SEQUENCE [LARGE SCALE GENOMIC DNA]</scope>
    <source>
        <strain evidence="2">SC-2020</strain>
    </source>
</reference>
<gene>
    <name evidence="2" type="ORF">NC653_002964</name>
</gene>
<feature type="transmembrane region" description="Helical" evidence="1">
    <location>
        <begin position="38"/>
        <end position="56"/>
    </location>
</feature>
<comment type="caution">
    <text evidence="2">The sequence shown here is derived from an EMBL/GenBank/DDBJ whole genome shotgun (WGS) entry which is preliminary data.</text>
</comment>
<sequence length="93" mass="10681">MIKRLNLVMLVVVVPQVSLVLALACPWLFMAWLIQPQSIARCLLLILCTGLALPRVHHISRNKMFNFPGQAFRCKIVLDDLQHVFLRSTKLCR</sequence>
<protein>
    <submittedName>
        <fullName evidence="2">Uncharacterized protein</fullName>
    </submittedName>
</protein>
<dbReference type="EMBL" id="JAQIZT010000001">
    <property type="protein sequence ID" value="KAJ7013106.1"/>
    <property type="molecule type" value="Genomic_DNA"/>
</dbReference>
<keyword evidence="1" id="KW-0472">Membrane</keyword>
<keyword evidence="1" id="KW-0812">Transmembrane</keyword>
<organism evidence="2 3">
    <name type="scientific">Populus alba x Populus x berolinensis</name>
    <dbReference type="NCBI Taxonomy" id="444605"/>
    <lineage>
        <taxon>Eukaryota</taxon>
        <taxon>Viridiplantae</taxon>
        <taxon>Streptophyta</taxon>
        <taxon>Embryophyta</taxon>
        <taxon>Tracheophyta</taxon>
        <taxon>Spermatophyta</taxon>
        <taxon>Magnoliopsida</taxon>
        <taxon>eudicotyledons</taxon>
        <taxon>Gunneridae</taxon>
        <taxon>Pentapetalae</taxon>
        <taxon>rosids</taxon>
        <taxon>fabids</taxon>
        <taxon>Malpighiales</taxon>
        <taxon>Salicaceae</taxon>
        <taxon>Saliceae</taxon>
        <taxon>Populus</taxon>
    </lineage>
</organism>
<evidence type="ECO:0000313" key="3">
    <source>
        <dbReference type="Proteomes" id="UP001164929"/>
    </source>
</evidence>
<feature type="transmembrane region" description="Helical" evidence="1">
    <location>
        <begin position="7"/>
        <end position="32"/>
    </location>
</feature>
<dbReference type="Proteomes" id="UP001164929">
    <property type="component" value="Chromosome 1"/>
</dbReference>
<keyword evidence="3" id="KW-1185">Reference proteome</keyword>
<evidence type="ECO:0000313" key="2">
    <source>
        <dbReference type="EMBL" id="KAJ7013106.1"/>
    </source>
</evidence>
<name>A0AAD6RQY6_9ROSI</name>
<accession>A0AAD6RQY6</accession>